<feature type="region of interest" description="Disordered" evidence="1">
    <location>
        <begin position="139"/>
        <end position="160"/>
    </location>
</feature>
<evidence type="ECO:0000313" key="4">
    <source>
        <dbReference type="Proteomes" id="UP000240739"/>
    </source>
</evidence>
<evidence type="ECO:0000259" key="2">
    <source>
        <dbReference type="Pfam" id="PF11645"/>
    </source>
</evidence>
<organism evidence="3 4">
    <name type="scientific">Paraconexibacter algicola</name>
    <dbReference type="NCBI Taxonomy" id="2133960"/>
    <lineage>
        <taxon>Bacteria</taxon>
        <taxon>Bacillati</taxon>
        <taxon>Actinomycetota</taxon>
        <taxon>Thermoleophilia</taxon>
        <taxon>Solirubrobacterales</taxon>
        <taxon>Paraconexibacteraceae</taxon>
        <taxon>Paraconexibacter</taxon>
    </lineage>
</organism>
<dbReference type="InterPro" id="IPR011856">
    <property type="entry name" value="tRNA_endonuc-like_dom_sf"/>
</dbReference>
<reference evidence="3 4" key="1">
    <citation type="submission" date="2018-03" db="EMBL/GenBank/DDBJ databases">
        <title>Aquarubrobacter algicola gen. nov., sp. nov., a novel actinobacterium isolated from shallow eutrophic lake during the end of cyanobacterial harmful algal blooms.</title>
        <authorList>
            <person name="Chun S.J."/>
        </authorList>
    </citation>
    <scope>NUCLEOTIDE SEQUENCE [LARGE SCALE GENOMIC DNA]</scope>
    <source>
        <strain evidence="3 4">Seoho-28</strain>
    </source>
</reference>
<protein>
    <recommendedName>
        <fullName evidence="2">PD(D/E)XK endonuclease domain-containing protein</fullName>
    </recommendedName>
</protein>
<evidence type="ECO:0000256" key="1">
    <source>
        <dbReference type="SAM" id="MobiDB-lite"/>
    </source>
</evidence>
<proteinExistence type="predicted"/>
<dbReference type="GO" id="GO:0003676">
    <property type="term" value="F:nucleic acid binding"/>
    <property type="evidence" value="ECO:0007669"/>
    <property type="project" value="InterPro"/>
</dbReference>
<dbReference type="InterPro" id="IPR021671">
    <property type="entry name" value="PD(D/E)XK_Endonuc"/>
</dbReference>
<dbReference type="Gene3D" id="3.40.1350.10">
    <property type="match status" value="1"/>
</dbReference>
<dbReference type="AlphaFoldDB" id="A0A2T4ULN6"/>
<evidence type="ECO:0000313" key="3">
    <source>
        <dbReference type="EMBL" id="PTL60139.1"/>
    </source>
</evidence>
<name>A0A2T4ULN6_9ACTN</name>
<accession>A0A2T4ULN6</accession>
<keyword evidence="4" id="KW-1185">Reference proteome</keyword>
<sequence length="160" mass="17868">MVGAVAEDRRINRRQQGDLGELSAMEWLGTQGALVFAPVTHSPHYDLIADVDDRLLRVQVKTASFFHRERWEVSICTRGGNLSRSGTTSVFSPERCDLLFVLVADGRRWCIPAGEVDGRHAVRLGGPKYERFEIRRGTPFDVRNPPSTPPPAAFATRLPL</sequence>
<dbReference type="Proteomes" id="UP000240739">
    <property type="component" value="Unassembled WGS sequence"/>
</dbReference>
<comment type="caution">
    <text evidence="3">The sequence shown here is derived from an EMBL/GenBank/DDBJ whole genome shotgun (WGS) entry which is preliminary data.</text>
</comment>
<feature type="domain" description="PD(D/E)XK endonuclease" evidence="2">
    <location>
        <begin position="12"/>
        <end position="104"/>
    </location>
</feature>
<dbReference type="Pfam" id="PF11645">
    <property type="entry name" value="PDDEXK_5"/>
    <property type="match status" value="1"/>
</dbReference>
<gene>
    <name evidence="3" type="ORF">C7Y72_11035</name>
</gene>
<dbReference type="EMBL" id="PYYB01000001">
    <property type="protein sequence ID" value="PTL60139.1"/>
    <property type="molecule type" value="Genomic_DNA"/>
</dbReference>